<feature type="domain" description="Mce/MlaD" evidence="2">
    <location>
        <begin position="34"/>
        <end position="110"/>
    </location>
</feature>
<protein>
    <submittedName>
        <fullName evidence="3">Phospholipid/cholesterol/gamma-HCH transport system substrate-binding protein</fullName>
    </submittedName>
</protein>
<dbReference type="InterPro" id="IPR052336">
    <property type="entry name" value="MlaD_Phospholipid_Transporter"/>
</dbReference>
<dbReference type="AlphaFoldDB" id="A0A239K9D4"/>
<reference evidence="3 4" key="1">
    <citation type="submission" date="2017-06" db="EMBL/GenBank/DDBJ databases">
        <authorList>
            <person name="Kim H.J."/>
            <person name="Triplett B.A."/>
        </authorList>
    </citation>
    <scope>NUCLEOTIDE SEQUENCE [LARGE SCALE GENOMIC DNA]</scope>
    <source>
        <strain evidence="3 4">DSM 19307</strain>
    </source>
</reference>
<dbReference type="PANTHER" id="PTHR33371:SF4">
    <property type="entry name" value="INTERMEMBRANE PHOSPHOLIPID TRANSPORT SYSTEM BINDING PROTEIN MLAD"/>
    <property type="match status" value="1"/>
</dbReference>
<evidence type="ECO:0000259" key="2">
    <source>
        <dbReference type="Pfam" id="PF02470"/>
    </source>
</evidence>
<proteinExistence type="predicted"/>
<keyword evidence="1" id="KW-0812">Transmembrane</keyword>
<sequence length="305" mass="33098">MSKEFKIGLITIIAGALLYYGFNFLRGSDLFAPSNRYYATYTNVSGLNVSNPVYFNGLPVGRVSGFKLVQDKGFIVVSIDIDEGLVIGKDASATLANDGLFGGKAVVLDVGKSQEKAEPGDTLASEMDGGMLSQFEPVADNLNTTITKLNDLLDQLNSTDIAGAVDTLKYSIGAITYKVNQLDVENTLTNVDDLLVSFKQRSEQMDGLLASSKLLVDSLNQVPLSETLSKVNESLDHVNKLLLAVQSDEGTLGKMLNNDSVYNNLNKLLVDLDELVIHFNNYPKDFMGPLGRKNKKLKGISQEGK</sequence>
<keyword evidence="1" id="KW-1133">Transmembrane helix</keyword>
<name>A0A239K9D4_EKHLU</name>
<dbReference type="InterPro" id="IPR003399">
    <property type="entry name" value="Mce/MlaD"/>
</dbReference>
<dbReference type="PANTHER" id="PTHR33371">
    <property type="entry name" value="INTERMEMBRANE PHOSPHOLIPID TRANSPORT SYSTEM BINDING PROTEIN MLAD-RELATED"/>
    <property type="match status" value="1"/>
</dbReference>
<evidence type="ECO:0000313" key="4">
    <source>
        <dbReference type="Proteomes" id="UP000198393"/>
    </source>
</evidence>
<evidence type="ECO:0000313" key="3">
    <source>
        <dbReference type="EMBL" id="SNT15066.1"/>
    </source>
</evidence>
<gene>
    <name evidence="3" type="ORF">SAMN05421640_2529</name>
</gene>
<keyword evidence="1" id="KW-0472">Membrane</keyword>
<organism evidence="3 4">
    <name type="scientific">Ekhidna lutea</name>
    <dbReference type="NCBI Taxonomy" id="447679"/>
    <lineage>
        <taxon>Bacteria</taxon>
        <taxon>Pseudomonadati</taxon>
        <taxon>Bacteroidota</taxon>
        <taxon>Cytophagia</taxon>
        <taxon>Cytophagales</taxon>
        <taxon>Reichenbachiellaceae</taxon>
        <taxon>Ekhidna</taxon>
    </lineage>
</organism>
<dbReference type="Proteomes" id="UP000198393">
    <property type="component" value="Unassembled WGS sequence"/>
</dbReference>
<keyword evidence="4" id="KW-1185">Reference proteome</keyword>
<accession>A0A239K9D4</accession>
<dbReference type="EMBL" id="FZPD01000004">
    <property type="protein sequence ID" value="SNT15066.1"/>
    <property type="molecule type" value="Genomic_DNA"/>
</dbReference>
<dbReference type="RefSeq" id="WP_179213404.1">
    <property type="nucleotide sequence ID" value="NZ_FZPD01000004.1"/>
</dbReference>
<dbReference type="Pfam" id="PF02470">
    <property type="entry name" value="MlaD"/>
    <property type="match status" value="1"/>
</dbReference>
<feature type="transmembrane region" description="Helical" evidence="1">
    <location>
        <begin position="7"/>
        <end position="25"/>
    </location>
</feature>
<evidence type="ECO:0000256" key="1">
    <source>
        <dbReference type="SAM" id="Phobius"/>
    </source>
</evidence>